<evidence type="ECO:0000313" key="1">
    <source>
        <dbReference type="EMBL" id="GAA5189641.1"/>
    </source>
</evidence>
<name>A0ABP9S0V0_9MICC</name>
<dbReference type="EMBL" id="BAABKK010000003">
    <property type="protein sequence ID" value="GAA5189641.1"/>
    <property type="molecule type" value="Genomic_DNA"/>
</dbReference>
<gene>
    <name evidence="1" type="ORF">GCM10023346_04760</name>
</gene>
<dbReference type="PANTHER" id="PTHR34861:SF10">
    <property type="entry name" value="CYCLASE"/>
    <property type="match status" value="1"/>
</dbReference>
<dbReference type="Proteomes" id="UP001500200">
    <property type="component" value="Unassembled WGS sequence"/>
</dbReference>
<accession>A0ABP9S0V0</accession>
<dbReference type="RefSeq" id="WP_345447693.1">
    <property type="nucleotide sequence ID" value="NZ_BAABKK010000003.1"/>
</dbReference>
<dbReference type="PANTHER" id="PTHR34861">
    <property type="match status" value="1"/>
</dbReference>
<dbReference type="InterPro" id="IPR037175">
    <property type="entry name" value="KFase_sf"/>
</dbReference>
<keyword evidence="2" id="KW-1185">Reference proteome</keyword>
<dbReference type="Gene3D" id="3.50.30.50">
    <property type="entry name" value="Putative cyclase"/>
    <property type="match status" value="1"/>
</dbReference>
<dbReference type="SUPFAM" id="SSF102198">
    <property type="entry name" value="Putative cyclase"/>
    <property type="match status" value="1"/>
</dbReference>
<sequence length="337" mass="36123">MTEFRAVPNFLKEYTVCAEDIRASSLYRAPTNNGPAVPQDRFEEIFEQVKTWGTYTDPSAGAWQSVTPASVVEAASLVRSGRVVTTALPWNTVSGPSNANPALHYMTDLGVREAPEPSCNKDFIGVDYHGKAVSHLDALSHIAYKGLLYEGRISRDVVTATGADFGSVSALGSLVTSAVLLDFTVLFDVPWLEPGTAIHAEDILAAEARLGVHIAQGDAVLIRTGHFRRARELGIWDSSDLSAGLHVDCMPLLAERGISLLGGDGDSDVRPSPTPGIHSPIHVLAITAMGLPLLDNLDLEDLGTACAEEHRYRFMFVVAPLNIPRGTGSPINPLAVF</sequence>
<comment type="caution">
    <text evidence="1">The sequence shown here is derived from an EMBL/GenBank/DDBJ whole genome shotgun (WGS) entry which is preliminary data.</text>
</comment>
<proteinExistence type="predicted"/>
<evidence type="ECO:0000313" key="2">
    <source>
        <dbReference type="Proteomes" id="UP001500200"/>
    </source>
</evidence>
<dbReference type="InterPro" id="IPR007325">
    <property type="entry name" value="KFase/CYL"/>
</dbReference>
<protein>
    <submittedName>
        <fullName evidence="1">Cyclase family protein</fullName>
    </submittedName>
</protein>
<reference evidence="2" key="1">
    <citation type="journal article" date="2019" name="Int. J. Syst. Evol. Microbiol.">
        <title>The Global Catalogue of Microorganisms (GCM) 10K type strain sequencing project: providing services to taxonomists for standard genome sequencing and annotation.</title>
        <authorList>
            <consortium name="The Broad Institute Genomics Platform"/>
            <consortium name="The Broad Institute Genome Sequencing Center for Infectious Disease"/>
            <person name="Wu L."/>
            <person name="Ma J."/>
        </authorList>
    </citation>
    <scope>NUCLEOTIDE SEQUENCE [LARGE SCALE GENOMIC DNA]</scope>
    <source>
        <strain evidence="2">JCM 18514</strain>
    </source>
</reference>
<dbReference type="Pfam" id="PF04199">
    <property type="entry name" value="Cyclase"/>
    <property type="match status" value="1"/>
</dbReference>
<organism evidence="1 2">
    <name type="scientific">Arthrobacter gyeryongensis</name>
    <dbReference type="NCBI Taxonomy" id="1650592"/>
    <lineage>
        <taxon>Bacteria</taxon>
        <taxon>Bacillati</taxon>
        <taxon>Actinomycetota</taxon>
        <taxon>Actinomycetes</taxon>
        <taxon>Micrococcales</taxon>
        <taxon>Micrococcaceae</taxon>
        <taxon>Arthrobacter</taxon>
    </lineage>
</organism>